<dbReference type="PANTHER" id="PTHR30181:SF2">
    <property type="entry name" value="PTS SYSTEM MANNITOL-SPECIFIC EIICBA COMPONENT"/>
    <property type="match status" value="1"/>
</dbReference>
<keyword evidence="7 14" id="KW-0808">Transferase</keyword>
<evidence type="ECO:0000256" key="12">
    <source>
        <dbReference type="ARBA" id="ARBA00030962"/>
    </source>
</evidence>
<evidence type="ECO:0000313" key="15">
    <source>
        <dbReference type="Proteomes" id="UP000044616"/>
    </source>
</evidence>
<comment type="function">
    <text evidence="1">The phosphoenolpyruvate-dependent sugar phosphotransferase system (sugar PTS), a major carbohydrate active transport system, catalyzes the phosphorylation of incoming sugar substrates concomitantly with their translocation across the cell membrane. The enzyme II CmtAB PTS system is involved in D-mannitol transport.</text>
</comment>
<dbReference type="RefSeq" id="WP_047531925.1">
    <property type="nucleotide sequence ID" value="NZ_CCEH01000026.1"/>
</dbReference>
<sequence>MSELFSNDNIFLNVNVNNQNEAIEKAGKALVDSGAVTDAYIQAMKDREQVVSTFMGNALAIPHGTDEAKTNVIRSGLTLLQIPEGVDWDGEQVKIVVGIAGKDGEHLDLLSKIAITFSEEENVDRIVQAKSAEEIKQVFEEADA</sequence>
<evidence type="ECO:0000256" key="9">
    <source>
        <dbReference type="ARBA" id="ARBA00022777"/>
    </source>
</evidence>
<keyword evidence="8" id="KW-0598">Phosphotransferase system</keyword>
<organism evidence="14 15">
    <name type="scientific">Staphylococcus schweitzeri</name>
    <dbReference type="NCBI Taxonomy" id="1654388"/>
    <lineage>
        <taxon>Bacteria</taxon>
        <taxon>Bacillati</taxon>
        <taxon>Bacillota</taxon>
        <taxon>Bacilli</taxon>
        <taxon>Bacillales</taxon>
        <taxon>Staphylococcaceae</taxon>
        <taxon>Staphylococcus</taxon>
    </lineage>
</organism>
<name>A0A077UKR7_9STAP</name>
<dbReference type="Gene3D" id="3.40.930.10">
    <property type="entry name" value="Mannitol-specific EII, Chain A"/>
    <property type="match status" value="1"/>
</dbReference>
<proteinExistence type="predicted"/>
<gene>
    <name evidence="14" type="primary">mtlF</name>
    <name evidence="14" type="ORF">ERS140147_02336</name>
</gene>
<evidence type="ECO:0000256" key="8">
    <source>
        <dbReference type="ARBA" id="ARBA00022683"/>
    </source>
</evidence>
<evidence type="ECO:0000256" key="1">
    <source>
        <dbReference type="ARBA" id="ARBA00002434"/>
    </source>
</evidence>
<evidence type="ECO:0000313" key="14">
    <source>
        <dbReference type="EMBL" id="CDR29135.1"/>
    </source>
</evidence>
<evidence type="ECO:0000256" key="10">
    <source>
        <dbReference type="ARBA" id="ARBA00029908"/>
    </source>
</evidence>
<dbReference type="SUPFAM" id="SSF55804">
    <property type="entry name" value="Phoshotransferase/anion transport protein"/>
    <property type="match status" value="1"/>
</dbReference>
<dbReference type="CDD" id="cd00211">
    <property type="entry name" value="PTS_IIA_fru"/>
    <property type="match status" value="1"/>
</dbReference>
<keyword evidence="5" id="KW-0597">Phosphoprotein</keyword>
<evidence type="ECO:0000259" key="13">
    <source>
        <dbReference type="PROSITE" id="PS51094"/>
    </source>
</evidence>
<reference evidence="14 15" key="1">
    <citation type="submission" date="2014-05" db="EMBL/GenBank/DDBJ databases">
        <authorList>
            <person name="Aslett A.Martin."/>
            <person name="De Silva Nishadi"/>
        </authorList>
    </citation>
    <scope>NUCLEOTIDE SEQUENCE [LARGE SCALE GENOMIC DNA]</scope>
</reference>
<evidence type="ECO:0000256" key="7">
    <source>
        <dbReference type="ARBA" id="ARBA00022679"/>
    </source>
</evidence>
<evidence type="ECO:0000256" key="11">
    <source>
        <dbReference type="ARBA" id="ARBA00030956"/>
    </source>
</evidence>
<dbReference type="GO" id="GO:0009401">
    <property type="term" value="P:phosphoenolpyruvate-dependent sugar phosphotransferase system"/>
    <property type="evidence" value="ECO:0007669"/>
    <property type="project" value="UniProtKB-KW"/>
</dbReference>
<dbReference type="Proteomes" id="UP000044616">
    <property type="component" value="Unassembled WGS sequence"/>
</dbReference>
<accession>A0A077UKR7</accession>
<feature type="domain" description="PTS EIIA type-2" evidence="13">
    <location>
        <begin position="3"/>
        <end position="142"/>
    </location>
</feature>
<evidence type="ECO:0000256" key="5">
    <source>
        <dbReference type="ARBA" id="ARBA00022553"/>
    </source>
</evidence>
<dbReference type="GO" id="GO:0090563">
    <property type="term" value="F:protein-phosphocysteine-sugar phosphotransferase activity"/>
    <property type="evidence" value="ECO:0007669"/>
    <property type="project" value="TreeGrafter"/>
</dbReference>
<keyword evidence="9" id="KW-0418">Kinase</keyword>
<evidence type="ECO:0000256" key="6">
    <source>
        <dbReference type="ARBA" id="ARBA00022597"/>
    </source>
</evidence>
<evidence type="ECO:0000256" key="4">
    <source>
        <dbReference type="ARBA" id="ARBA00022448"/>
    </source>
</evidence>
<keyword evidence="4" id="KW-0813">Transport</keyword>
<dbReference type="GO" id="GO:0016301">
    <property type="term" value="F:kinase activity"/>
    <property type="evidence" value="ECO:0007669"/>
    <property type="project" value="UniProtKB-KW"/>
</dbReference>
<protein>
    <recommendedName>
        <fullName evidence="3">Mannitol-specific phosphotransferase enzyme IIA component</fullName>
    </recommendedName>
    <alternativeName>
        <fullName evidence="11">EIIA</fullName>
    </alternativeName>
    <alternativeName>
        <fullName evidence="12">EIII</fullName>
    </alternativeName>
    <alternativeName>
        <fullName evidence="10">PTS system mannitol-specific EIIA component</fullName>
    </alternativeName>
</protein>
<dbReference type="InterPro" id="IPR050893">
    <property type="entry name" value="Sugar_PTS"/>
</dbReference>
<dbReference type="Pfam" id="PF00359">
    <property type="entry name" value="PTS_EIIA_2"/>
    <property type="match status" value="1"/>
</dbReference>
<comment type="subunit">
    <text evidence="2">Homodimer or homotrimer. Seems to be a monomer when not phosphorylated.</text>
</comment>
<evidence type="ECO:0000256" key="2">
    <source>
        <dbReference type="ARBA" id="ARBA00011798"/>
    </source>
</evidence>
<dbReference type="EMBL" id="CCEH01000026">
    <property type="protein sequence ID" value="CDR29135.1"/>
    <property type="molecule type" value="Genomic_DNA"/>
</dbReference>
<evidence type="ECO:0000256" key="3">
    <source>
        <dbReference type="ARBA" id="ARBA00014783"/>
    </source>
</evidence>
<dbReference type="PROSITE" id="PS00372">
    <property type="entry name" value="PTS_EIIA_TYPE_2_HIS"/>
    <property type="match status" value="1"/>
</dbReference>
<dbReference type="InterPro" id="IPR002178">
    <property type="entry name" value="PTS_EIIA_type-2_dom"/>
</dbReference>
<dbReference type="PROSITE" id="PS51094">
    <property type="entry name" value="PTS_EIIA_TYPE_2"/>
    <property type="match status" value="1"/>
</dbReference>
<dbReference type="AlphaFoldDB" id="A0A077UKR7"/>
<dbReference type="GO" id="GO:0005886">
    <property type="term" value="C:plasma membrane"/>
    <property type="evidence" value="ECO:0007669"/>
    <property type="project" value="TreeGrafter"/>
</dbReference>
<keyword evidence="6" id="KW-0762">Sugar transport</keyword>
<dbReference type="PANTHER" id="PTHR30181">
    <property type="entry name" value="MANNITOL PERMEASE IIC COMPONENT"/>
    <property type="match status" value="1"/>
</dbReference>
<dbReference type="InterPro" id="IPR016152">
    <property type="entry name" value="PTrfase/Anion_transptr"/>
</dbReference>